<feature type="domain" description="RyR/IP3R Homology associated" evidence="14">
    <location>
        <begin position="1691"/>
        <end position="1786"/>
    </location>
</feature>
<reference evidence="17" key="1">
    <citation type="submission" date="2025-08" db="UniProtKB">
        <authorList>
            <consortium name="RefSeq"/>
        </authorList>
    </citation>
    <scope>IDENTIFICATION</scope>
    <source>
        <tissue evidence="17">Testes</tissue>
    </source>
</reference>
<keyword evidence="4" id="KW-0677">Repeat</keyword>
<evidence type="ECO:0000256" key="8">
    <source>
        <dbReference type="ARBA" id="ARBA00023286"/>
    </source>
</evidence>
<evidence type="ECO:0000313" key="17">
    <source>
        <dbReference type="RefSeq" id="XP_006820066.1"/>
    </source>
</evidence>
<protein>
    <submittedName>
        <fullName evidence="17">Uncharacterized protein LOC100369931</fullName>
    </submittedName>
</protein>
<proteinExistence type="predicted"/>
<evidence type="ECO:0000256" key="7">
    <source>
        <dbReference type="ARBA" id="ARBA00023136"/>
    </source>
</evidence>
<gene>
    <name evidence="17" type="primary">LOC100369931</name>
</gene>
<dbReference type="SUPFAM" id="SSF100909">
    <property type="entry name" value="IP3 receptor type 1 binding core, domain 2"/>
    <property type="match status" value="2"/>
</dbReference>
<dbReference type="GeneID" id="100369931"/>
<keyword evidence="3 11" id="KW-0812">Transmembrane</keyword>
<feature type="domain" description="Inositol 1,4,5-trisphosphate/ryanodine receptor" evidence="15">
    <location>
        <begin position="316"/>
        <end position="362"/>
    </location>
</feature>
<evidence type="ECO:0000259" key="14">
    <source>
        <dbReference type="Pfam" id="PF08454"/>
    </source>
</evidence>
<evidence type="ECO:0000256" key="1">
    <source>
        <dbReference type="ARBA" id="ARBA00004127"/>
    </source>
</evidence>
<organism evidence="16 17">
    <name type="scientific">Saccoglossus kowalevskii</name>
    <name type="common">Acorn worm</name>
    <dbReference type="NCBI Taxonomy" id="10224"/>
    <lineage>
        <taxon>Eukaryota</taxon>
        <taxon>Metazoa</taxon>
        <taxon>Hemichordata</taxon>
        <taxon>Enteropneusta</taxon>
        <taxon>Harrimaniidae</taxon>
        <taxon>Saccoglossus</taxon>
    </lineage>
</organism>
<dbReference type="RefSeq" id="XP_006820066.1">
    <property type="nucleotide sequence ID" value="XM_006820003.1"/>
</dbReference>
<dbReference type="Gene3D" id="2.80.10.50">
    <property type="match status" value="3"/>
</dbReference>
<evidence type="ECO:0000256" key="3">
    <source>
        <dbReference type="ARBA" id="ARBA00022692"/>
    </source>
</evidence>
<dbReference type="Proteomes" id="UP000694865">
    <property type="component" value="Unplaced"/>
</dbReference>
<sequence>MTNRARKNKYLYDKKAKEADLEPGDRVLICNVSIRGKQKLADKWEHEPYLVVKRVNPDIPVYVLKPESGGKGRTIHRNLLMPCYALPAVPPNRPMRTPNVPRRTRTRCTNRVVRESSDTEIENSSDDLILLERTRARDSEGGLPVPEAMSSSSSEEPDRPQDERVMPPVDSSVVTEIEASPANVTVSLDNTVSDNGTITADTPCIGSGTHAHNILHVYPEKDNKEHKGNKRTFLNPQVATFQVCVQHRYQAQKKYRDQASKFLGYLLKKKGEQVENLPELKRLSEKEMSENEKEQARQLHTPVKYGQIIQVELLDHHAKKAQFRIMPRYKVKSEGDTVQVDDQIILVSVKTAGHHLHVSNARLGQDFINSDSFELNLSVRMSGFSIQRYYKPNVHHENIVKGGTVFRLFHKELEAYLTAGEVDEDDYFVSQKHCVCLQDLFAQHYDYFIVLLRVRVTDPRRPRTLSPSTSAITYWQIEAAEGIMTGEVMRWKQPCRLRHLTTHKYLSLVVKGSGVEVTVTDDASGPDTIFKFHPVVHDTEEIKEVKGIQFESYASIEHVSTKKWLHGDCGIRQYNKVEKGDSDSMSNLQWSKATLRKITARENKLQFDDAFTIQKVDTDLIEIFNFVAGMVPVLQKIVKDNKIPNKKQAKKITDALQELNRFMNVNGEYIKDRQKLLRNLKVVDLLVDVTKLSYKKENEKHKRMADIIIMCYEVLYTYVCGDSRKNELYLARFIDYFQGQLKQTSVGNVFTEQNVGHVVTRMLMELFRDNRKIVDRITKQHITQYIDLLEESKTSSLEPGPRKGNQSCLYFTEVGSAIGKTDDDMYISTDNGKTWIPLSGDSKEHHIFLEHQLDLFGKLSQGRNENVIEKITDKFTFQKAYLSLKNDKLPATLRAKYCELIKNLFIDVGQNVPVFDRPKLLFVWDELKKSCSSVAESHRIQFKDLAVLINAILKEKSDHRVLQLQVLRLVYTLVKFGYYTDKDDIKDFVESLKIVVNTNDDSEVFEKSFKTKSLVDVKHITAVEKLREIFKDTSYFKEDVLSKTLMVLLKGTSVSVFRECENKMPVLRRLSATKMNTNQFKELEDILDTFTGFCSLEDEPEERHPMNQIILYNCGILSDIFEIFSQETNDKLKSANGYKESLQQIFKKCFILLRVLARGNTDVQMRLFERLDILLNLNCAGEEMAKAIKEVEEHDLTIKRNQICVMKVFMQSENVPIIKDETSRDFWKLLETTIDEIDELTKYMKENETKVKRQLKKLPAKVDTTEDGRNHALLHYLIDGIFPMIQVFFGQFYNDDTNKVCYLKEHGVVDKLVKSVMEFVKIIDTLSTNATQIKKLNSACNSLINNSLNRKDVEEFKAKQKARATDNKSEAQKNYIEEHENEETRNIGLNRFANNYMFCYTGENTVRAQLSDDLPKSKIGSAKREYDLGGIEKLPLGNEFQEHIRCFKDPKKKGTKEKNDEQTYGLAFKLVEQLLISCQNPKVGESEKEEQEALDIRCLQLLRAMIHNEERRLPENWKSDSKIHQGQLESIESIQNELDEHGAMLKILPLAGRTSVKLASELLVFISAMLFNGNQSVQSSLMKYFLDSKEEHFFMVVKNRINTSALELKEKRALLAQHRGKIEEENKEPSPLVSKQSRTSNGMFRSEYFKYPCCQNKVNDSECIQMIGTNKDEEEQNTRKMSKHGELQLKKDEHINVLLRILGGMCDGQHTDLQNYLRDQHNNSRIVNIVAETAKFLQIMYSNINDNNVELAIEVVITLNEFVSGNHENAMVLFNNNVIEYVNYILQDTMEKNNEKQKSFDQLRLVMAYLIMSIIEENVPGGSKLEDEVKGTIDKEQIYLMMLHYYCKEPHNELDTDIGFAYYHILMRLQDIGVPIIRNSFSTVRENYFKRKSTSGNDIKSEEDNCNEWTFYADNSKSVELLKNGEVQKLHFRVKNTHALREEVKEKLKWNIKRESQGDKINDLVMWSDDIKSDIKYETKMLSYKPTKFFITLTPYWNWALLILSFAINVIILATWVAPDDHDV</sequence>
<feature type="domain" description="RIH" evidence="12">
    <location>
        <begin position="660"/>
        <end position="793"/>
    </location>
</feature>
<evidence type="ECO:0000259" key="13">
    <source>
        <dbReference type="Pfam" id="PF02815"/>
    </source>
</evidence>
<dbReference type="Pfam" id="PF01365">
    <property type="entry name" value="RYDR_ITPR"/>
    <property type="match status" value="1"/>
</dbReference>
<accession>A0ABM0MJ75</accession>
<keyword evidence="6" id="KW-0406">Ion transport</keyword>
<feature type="transmembrane region" description="Helical" evidence="11">
    <location>
        <begin position="1996"/>
        <end position="2018"/>
    </location>
</feature>
<dbReference type="InterPro" id="IPR015925">
    <property type="entry name" value="Ryanodine_IP3_receptor"/>
</dbReference>
<keyword evidence="7 11" id="KW-0472">Membrane</keyword>
<dbReference type="InterPro" id="IPR035910">
    <property type="entry name" value="RyR/IP3R_RIH_dom_sf"/>
</dbReference>
<dbReference type="Pfam" id="PF08709">
    <property type="entry name" value="Ins145_P3_rec"/>
    <property type="match status" value="1"/>
</dbReference>
<evidence type="ECO:0000256" key="9">
    <source>
        <dbReference type="ARBA" id="ARBA00023303"/>
    </source>
</evidence>
<dbReference type="CDD" id="cd23280">
    <property type="entry name" value="beta-trefoil_MIR_itr-1-like"/>
    <property type="match status" value="1"/>
</dbReference>
<dbReference type="InterPro" id="IPR013662">
    <property type="entry name" value="RIH_assoc-dom"/>
</dbReference>
<evidence type="ECO:0000256" key="10">
    <source>
        <dbReference type="SAM" id="MobiDB-lite"/>
    </source>
</evidence>
<evidence type="ECO:0000256" key="5">
    <source>
        <dbReference type="ARBA" id="ARBA00022989"/>
    </source>
</evidence>
<keyword evidence="5 11" id="KW-1133">Transmembrane helix</keyword>
<dbReference type="InterPro" id="IPR036300">
    <property type="entry name" value="MIR_dom_sf"/>
</dbReference>
<keyword evidence="9" id="KW-0407">Ion channel</keyword>
<feature type="domain" description="MIR" evidence="13">
    <location>
        <begin position="399"/>
        <end position="567"/>
    </location>
</feature>
<dbReference type="InterPro" id="IPR016093">
    <property type="entry name" value="MIR_motif"/>
</dbReference>
<evidence type="ECO:0000259" key="15">
    <source>
        <dbReference type="Pfam" id="PF08709"/>
    </source>
</evidence>
<name>A0ABM0MJ75_SACKO</name>
<dbReference type="Gene3D" id="1.25.10.30">
    <property type="entry name" value="IP3 receptor type 1 binding core, RIH domain"/>
    <property type="match status" value="1"/>
</dbReference>
<evidence type="ECO:0000256" key="4">
    <source>
        <dbReference type="ARBA" id="ARBA00022737"/>
    </source>
</evidence>
<dbReference type="PANTHER" id="PTHR13715">
    <property type="entry name" value="RYANODINE RECEPTOR AND IP3 RECEPTOR"/>
    <property type="match status" value="1"/>
</dbReference>
<dbReference type="PANTHER" id="PTHR13715:SF99">
    <property type="entry name" value="INOSITOL 1,4,5-TRISPHOSPHATE RECEPTOR-LIKE PROTEIN A"/>
    <property type="match status" value="1"/>
</dbReference>
<dbReference type="InterPro" id="IPR000699">
    <property type="entry name" value="RIH_dom"/>
</dbReference>
<keyword evidence="8" id="KW-1071">Ligand-gated ion channel</keyword>
<feature type="compositionally biased region" description="Basic and acidic residues" evidence="10">
    <location>
        <begin position="156"/>
        <end position="165"/>
    </location>
</feature>
<dbReference type="InterPro" id="IPR014821">
    <property type="entry name" value="Ins145_P3_rcpt"/>
</dbReference>
<evidence type="ECO:0000256" key="6">
    <source>
        <dbReference type="ARBA" id="ARBA00023065"/>
    </source>
</evidence>
<dbReference type="Pfam" id="PF02815">
    <property type="entry name" value="MIR"/>
    <property type="match status" value="1"/>
</dbReference>
<dbReference type="SUPFAM" id="SSF82109">
    <property type="entry name" value="MIR domain"/>
    <property type="match status" value="1"/>
</dbReference>
<evidence type="ECO:0000313" key="16">
    <source>
        <dbReference type="Proteomes" id="UP000694865"/>
    </source>
</evidence>
<keyword evidence="2" id="KW-0813">Transport</keyword>
<comment type="subcellular location">
    <subcellularLocation>
        <location evidence="1">Endomembrane system</location>
        <topology evidence="1">Multi-pass membrane protein</topology>
    </subcellularLocation>
</comment>
<dbReference type="Pfam" id="PF08454">
    <property type="entry name" value="RIH_assoc"/>
    <property type="match status" value="1"/>
</dbReference>
<keyword evidence="16" id="KW-1185">Reference proteome</keyword>
<evidence type="ECO:0000259" key="12">
    <source>
        <dbReference type="Pfam" id="PF01365"/>
    </source>
</evidence>
<feature type="region of interest" description="Disordered" evidence="10">
    <location>
        <begin position="134"/>
        <end position="167"/>
    </location>
</feature>
<evidence type="ECO:0000256" key="2">
    <source>
        <dbReference type="ARBA" id="ARBA00022448"/>
    </source>
</evidence>
<evidence type="ECO:0000256" key="11">
    <source>
        <dbReference type="SAM" id="Phobius"/>
    </source>
</evidence>